<dbReference type="AlphaFoldDB" id="A0A378F8R9"/>
<dbReference type="Gene3D" id="3.30.9.10">
    <property type="entry name" value="D-Amino Acid Oxidase, subunit A, domain 2"/>
    <property type="match status" value="1"/>
</dbReference>
<dbReference type="PANTHER" id="PTHR13847:SF194">
    <property type="entry name" value="OXIDOREDUCTASE"/>
    <property type="match status" value="1"/>
</dbReference>
<name>A0A378F8R9_KLEPN</name>
<gene>
    <name evidence="3" type="primary">puuB_2</name>
    <name evidence="3" type="ORF">NCTC9617_02143</name>
</gene>
<evidence type="ECO:0000313" key="3">
    <source>
        <dbReference type="EMBL" id="STW40599.1"/>
    </source>
</evidence>
<accession>A0A378F8R9</accession>
<dbReference type="GO" id="GO:0005737">
    <property type="term" value="C:cytoplasm"/>
    <property type="evidence" value="ECO:0007669"/>
    <property type="project" value="TreeGrafter"/>
</dbReference>
<organism evidence="3 4">
    <name type="scientific">Klebsiella pneumoniae</name>
    <dbReference type="NCBI Taxonomy" id="573"/>
    <lineage>
        <taxon>Bacteria</taxon>
        <taxon>Pseudomonadati</taxon>
        <taxon>Pseudomonadota</taxon>
        <taxon>Gammaproteobacteria</taxon>
        <taxon>Enterobacterales</taxon>
        <taxon>Enterobacteriaceae</taxon>
        <taxon>Klebsiella/Raoultella group</taxon>
        <taxon>Klebsiella</taxon>
        <taxon>Klebsiella pneumoniae complex</taxon>
    </lineage>
</organism>
<dbReference type="GO" id="GO:0016491">
    <property type="term" value="F:oxidoreductase activity"/>
    <property type="evidence" value="ECO:0007669"/>
    <property type="project" value="UniProtKB-KW"/>
</dbReference>
<protein>
    <submittedName>
        <fullName evidence="3">Oxidoreductase</fullName>
        <ecNumber evidence="3">1.4.3.-</ecNumber>
    </submittedName>
</protein>
<reference evidence="3 4" key="1">
    <citation type="submission" date="2018-06" db="EMBL/GenBank/DDBJ databases">
        <authorList>
            <consortium name="Pathogen Informatics"/>
            <person name="Doyle S."/>
        </authorList>
    </citation>
    <scope>NUCLEOTIDE SEQUENCE [LARGE SCALE GENOMIC DNA]</scope>
    <source>
        <strain evidence="3 4">NCTC9617</strain>
    </source>
</reference>
<dbReference type="EC" id="1.4.3.-" evidence="3"/>
<dbReference type="InterPro" id="IPR006076">
    <property type="entry name" value="FAD-dep_OxRdtase"/>
</dbReference>
<dbReference type="InterPro" id="IPR036188">
    <property type="entry name" value="FAD/NAD-bd_sf"/>
</dbReference>
<dbReference type="EMBL" id="UGNC01000004">
    <property type="protein sequence ID" value="STW40599.1"/>
    <property type="molecule type" value="Genomic_DNA"/>
</dbReference>
<dbReference type="Pfam" id="PF01266">
    <property type="entry name" value="DAO"/>
    <property type="match status" value="1"/>
</dbReference>
<dbReference type="PANTHER" id="PTHR13847">
    <property type="entry name" value="SARCOSINE DEHYDROGENASE-RELATED"/>
    <property type="match status" value="1"/>
</dbReference>
<dbReference type="SUPFAM" id="SSF51905">
    <property type="entry name" value="FAD/NAD(P)-binding domain"/>
    <property type="match status" value="1"/>
</dbReference>
<sequence length="269" mass="29923">MNIKIDALNYYGATKKYHLHFPALREDIEADVVIIGGGFSGINTALELAEQGITNVVVLEARHLGYGGTGRNGGQVMAGIGHDIEAVKKHVGKEGLETLFKIANLGAGIIRERIRKYNIDADFVPGYGYLAYNQRQLKTLRQWEKEFKAATPDEEIELYTGKEVQQVVGSEVYCGALKHMGAARSIHSICCSVRRRPPTRWGVKIFESSPVVEVNYGKQVRYAPRWAASKPPNCCGPATVSSTIWSRRSTTRRWSLTPTRCRPSRSPMN</sequence>
<dbReference type="Proteomes" id="UP000255167">
    <property type="component" value="Unassembled WGS sequence"/>
</dbReference>
<keyword evidence="1 3" id="KW-0560">Oxidoreductase</keyword>
<evidence type="ECO:0000259" key="2">
    <source>
        <dbReference type="Pfam" id="PF01266"/>
    </source>
</evidence>
<proteinExistence type="predicted"/>
<evidence type="ECO:0000313" key="4">
    <source>
        <dbReference type="Proteomes" id="UP000255167"/>
    </source>
</evidence>
<feature type="domain" description="FAD dependent oxidoreductase" evidence="2">
    <location>
        <begin position="31"/>
        <end position="220"/>
    </location>
</feature>
<evidence type="ECO:0000256" key="1">
    <source>
        <dbReference type="ARBA" id="ARBA00023002"/>
    </source>
</evidence>
<dbReference type="Gene3D" id="3.50.50.60">
    <property type="entry name" value="FAD/NAD(P)-binding domain"/>
    <property type="match status" value="1"/>
</dbReference>